<proteinExistence type="inferred from homology"/>
<feature type="signal peptide" evidence="3">
    <location>
        <begin position="1"/>
        <end position="21"/>
    </location>
</feature>
<sequence precursor="true">MKRSNIIPLTLMAALSPQVIAEINLTVPSQVTLEVINGAEAKQQKAITLKDGKNQIAFQYEGNYRNGGEITYFNTDIILMTFDGENQDYTLSLPRLDSDKQVAQFNEQPALTLTDSNGNAVSFEQGKLMKNGIQFNRDLVAEMRVYNQTEQPASLNQVASIIIPENGQTEGEVAGKMLDYWYSKADQKTRDQFKARINQSN</sequence>
<dbReference type="HAMAP" id="MF_00789">
    <property type="entry name" value="UPF0319"/>
    <property type="match status" value="1"/>
</dbReference>
<dbReference type="PANTHER" id="PTHR38108:SF1">
    <property type="entry name" value="UPF0319 PROTEIN YCCT"/>
    <property type="match status" value="1"/>
</dbReference>
<name>A0ABU9GPI6_9GAMM</name>
<evidence type="ECO:0000313" key="4">
    <source>
        <dbReference type="EMBL" id="MEL0629231.1"/>
    </source>
</evidence>
<comment type="similarity">
    <text evidence="1 3">Belongs to the UPF0319 family.</text>
</comment>
<evidence type="ECO:0000256" key="3">
    <source>
        <dbReference type="HAMAP-Rule" id="MF_00789"/>
    </source>
</evidence>
<accession>A0ABU9GPI6</accession>
<evidence type="ECO:0000256" key="2">
    <source>
        <dbReference type="ARBA" id="ARBA00022729"/>
    </source>
</evidence>
<keyword evidence="5" id="KW-1185">Reference proteome</keyword>
<protein>
    <recommendedName>
        <fullName evidence="3">UPF0319 protein V6256_06380</fullName>
    </recommendedName>
</protein>
<dbReference type="PANTHER" id="PTHR38108">
    <property type="entry name" value="UPF0319 PROTEIN YCCT"/>
    <property type="match status" value="1"/>
</dbReference>
<gene>
    <name evidence="4" type="ORF">V6256_06380</name>
</gene>
<evidence type="ECO:0000256" key="1">
    <source>
        <dbReference type="ARBA" id="ARBA00008490"/>
    </source>
</evidence>
<dbReference type="InterPro" id="IPR018635">
    <property type="entry name" value="UPF0319"/>
</dbReference>
<keyword evidence="2 3" id="KW-0732">Signal</keyword>
<feature type="chain" id="PRO_5044906160" description="UPF0319 protein V6256_06380" evidence="3">
    <location>
        <begin position="22"/>
        <end position="201"/>
    </location>
</feature>
<dbReference type="Pfam" id="PF09829">
    <property type="entry name" value="DUF2057"/>
    <property type="match status" value="1"/>
</dbReference>
<dbReference type="RefSeq" id="WP_341597244.1">
    <property type="nucleotide sequence ID" value="NZ_JBAKAZ010000017.1"/>
</dbReference>
<evidence type="ECO:0000313" key="5">
    <source>
        <dbReference type="Proteomes" id="UP001369082"/>
    </source>
</evidence>
<reference evidence="4 5" key="1">
    <citation type="submission" date="2024-02" db="EMBL/GenBank/DDBJ databases">
        <title>Bacteria isolated from the canopy kelp, Nereocystis luetkeana.</title>
        <authorList>
            <person name="Pfister C.A."/>
            <person name="Younker I.T."/>
            <person name="Light S.H."/>
        </authorList>
    </citation>
    <scope>NUCLEOTIDE SEQUENCE [LARGE SCALE GENOMIC DNA]</scope>
    <source>
        <strain evidence="4 5">TI.1.05</strain>
    </source>
</reference>
<comment type="caution">
    <text evidence="4">The sequence shown here is derived from an EMBL/GenBank/DDBJ whole genome shotgun (WGS) entry which is preliminary data.</text>
</comment>
<dbReference type="EMBL" id="JBAKAZ010000017">
    <property type="protein sequence ID" value="MEL0629231.1"/>
    <property type="molecule type" value="Genomic_DNA"/>
</dbReference>
<dbReference type="Proteomes" id="UP001369082">
    <property type="component" value="Unassembled WGS sequence"/>
</dbReference>
<organism evidence="4 5">
    <name type="scientific">Psychromonas aquatilis</name>
    <dbReference type="NCBI Taxonomy" id="2005072"/>
    <lineage>
        <taxon>Bacteria</taxon>
        <taxon>Pseudomonadati</taxon>
        <taxon>Pseudomonadota</taxon>
        <taxon>Gammaproteobacteria</taxon>
        <taxon>Alteromonadales</taxon>
        <taxon>Psychromonadaceae</taxon>
        <taxon>Psychromonas</taxon>
    </lineage>
</organism>